<dbReference type="GO" id="GO:0003684">
    <property type="term" value="F:damaged DNA binding"/>
    <property type="evidence" value="ECO:0007669"/>
    <property type="project" value="UniProtKB-UniRule"/>
</dbReference>
<dbReference type="SUPFAM" id="SSF52540">
    <property type="entry name" value="P-loop containing nucleoside triphosphate hydrolases"/>
    <property type="match status" value="1"/>
</dbReference>
<dbReference type="InterPro" id="IPR017261">
    <property type="entry name" value="DNA_mismatch_repair_MutS/MSH"/>
</dbReference>
<dbReference type="Gene3D" id="3.40.50.300">
    <property type="entry name" value="P-loop containing nucleotide triphosphate hydrolases"/>
    <property type="match status" value="1"/>
</dbReference>
<comment type="caution">
    <text evidence="12">The sequence shown here is derived from an EMBL/GenBank/DDBJ whole genome shotgun (WGS) entry which is preliminary data.</text>
</comment>
<dbReference type="HAMAP" id="MF_00096">
    <property type="entry name" value="MutS"/>
    <property type="match status" value="1"/>
</dbReference>
<evidence type="ECO:0000313" key="12">
    <source>
        <dbReference type="EMBL" id="KIE42126.1"/>
    </source>
</evidence>
<keyword evidence="13" id="KW-1185">Reference proteome</keyword>
<comment type="similarity">
    <text evidence="1 9 10">Belongs to the DNA mismatch repair MutS family.</text>
</comment>
<sequence length="871" mass="96037">MSELTPMMRQYLEIKADHPDAILFFRLGDFYEMFLDDAVKASRILDITLTSRNKGGDGADIPLCGVPFHSAAPYIAKLVEAGEKVAICEQVEDPKSVKGIVKREVVKVVTPGLVIDAESLSPKENNYLLSLFPGTARWGVAYLDLSTGDFRVTETDSADAAWAEVACVNPREILMPLSFRDGGAGNERPDLAAGRMLSYIDEWVYDAEYAERMVRNHFGVASAEAAGCGGMDCGLRAVAAVLHYLQQTQKGDVRHISHLQAYRTQEFLVLDESSRRNLELNATLGDGKRRGSLLGLLDRTVTAMGGRKLKQWINYPLVSIEKINERLDAVEELTADAEFRQGIRAALDGVYDLERLNGRISLASASAKDLVALRASLERLPALLALLAPSASTLLARLRDGIDPLADVEELIGRGIVPDPPFVLREGGIIAQGYHPELDELRSISREGKGFIARLEAQEKARTGVSSLKVRYNKVFGYYIEVTKSNLSAIPDDYIRRQTLANAERFITPELKEYEEKVLGAEDRIVELEYALFQEIRQRVAAQGERIARTADRLAALDVLAALADVAHDHRYVRPTVDEGDAILVTGGRHPVVEALNRSERFVANDVQLDNGENQLVIITGPNMAGKSTFMRQVALIVLMAQTGSFVPADEARIGVVDRIFTRVGASDNLARGQSTFMVEMMETAAILRNATQRSLIVLDEIGRGTSTFDGVSIAWAVAEYLHDTERCAAKTLFATHYHELTELAVTRNRVKNCNVAVKEWNDQVIFLRKIVEGGASHSYGIQVARLAGLPQEVIERAKEILHNLEKGEYAEGGIPRIARGKRAGTPKPSPQMSLFDQSDDLLRRRIAGLNIAALTPLEALNILDELKRMV</sequence>
<dbReference type="Pfam" id="PF00488">
    <property type="entry name" value="MutS_V"/>
    <property type="match status" value="1"/>
</dbReference>
<dbReference type="InterPro" id="IPR036187">
    <property type="entry name" value="DNA_mismatch_repair_MutS_sf"/>
</dbReference>
<dbReference type="Proteomes" id="UP000031433">
    <property type="component" value="Unassembled WGS sequence"/>
</dbReference>
<evidence type="ECO:0000256" key="8">
    <source>
        <dbReference type="ARBA" id="ARBA00024647"/>
    </source>
</evidence>
<keyword evidence="3 9" id="KW-0547">Nucleotide-binding</keyword>
<evidence type="ECO:0000256" key="2">
    <source>
        <dbReference type="ARBA" id="ARBA00021982"/>
    </source>
</evidence>
<dbReference type="InterPro" id="IPR007861">
    <property type="entry name" value="DNA_mismatch_repair_MutS_clamp"/>
</dbReference>
<evidence type="ECO:0000256" key="6">
    <source>
        <dbReference type="ARBA" id="ARBA00023125"/>
    </source>
</evidence>
<dbReference type="GO" id="GO:0030983">
    <property type="term" value="F:mismatched DNA binding"/>
    <property type="evidence" value="ECO:0007669"/>
    <property type="project" value="InterPro"/>
</dbReference>
<dbReference type="GO" id="GO:0005829">
    <property type="term" value="C:cytosol"/>
    <property type="evidence" value="ECO:0007669"/>
    <property type="project" value="TreeGrafter"/>
</dbReference>
<evidence type="ECO:0000256" key="5">
    <source>
        <dbReference type="ARBA" id="ARBA00022840"/>
    </source>
</evidence>
<dbReference type="PIRSF" id="PIRSF037677">
    <property type="entry name" value="DNA_mis_repair_Msh6"/>
    <property type="match status" value="1"/>
</dbReference>
<dbReference type="SMART" id="SM00534">
    <property type="entry name" value="MUTSac"/>
    <property type="match status" value="1"/>
</dbReference>
<dbReference type="InterPro" id="IPR016151">
    <property type="entry name" value="DNA_mismatch_repair_MutS_N"/>
</dbReference>
<dbReference type="SUPFAM" id="SSF53150">
    <property type="entry name" value="DNA repair protein MutS, domain II"/>
    <property type="match status" value="1"/>
</dbReference>
<evidence type="ECO:0000256" key="1">
    <source>
        <dbReference type="ARBA" id="ARBA00006271"/>
    </source>
</evidence>
<dbReference type="PROSITE" id="PS00486">
    <property type="entry name" value="DNA_MISMATCH_REPAIR_2"/>
    <property type="match status" value="1"/>
</dbReference>
<evidence type="ECO:0000259" key="11">
    <source>
        <dbReference type="PROSITE" id="PS00486"/>
    </source>
</evidence>
<keyword evidence="7 9" id="KW-0234">DNA repair</keyword>
<keyword evidence="5 9" id="KW-0067">ATP-binding</keyword>
<dbReference type="PANTHER" id="PTHR11361">
    <property type="entry name" value="DNA MISMATCH REPAIR PROTEIN MUTS FAMILY MEMBER"/>
    <property type="match status" value="1"/>
</dbReference>
<dbReference type="NCBIfam" id="TIGR01070">
    <property type="entry name" value="mutS1"/>
    <property type="match status" value="1"/>
</dbReference>
<evidence type="ECO:0000256" key="10">
    <source>
        <dbReference type="RuleBase" id="RU003756"/>
    </source>
</evidence>
<evidence type="ECO:0000313" key="13">
    <source>
        <dbReference type="Proteomes" id="UP000031433"/>
    </source>
</evidence>
<dbReference type="EMBL" id="JXBL01000001">
    <property type="protein sequence ID" value="KIE42126.1"/>
    <property type="molecule type" value="Genomic_DNA"/>
</dbReference>
<keyword evidence="4 9" id="KW-0227">DNA damage</keyword>
<dbReference type="Gene3D" id="3.40.1170.10">
    <property type="entry name" value="DNA repair protein MutS, domain I"/>
    <property type="match status" value="1"/>
</dbReference>
<dbReference type="InterPro" id="IPR036678">
    <property type="entry name" value="MutS_con_dom_sf"/>
</dbReference>
<dbReference type="GO" id="GO:0140664">
    <property type="term" value="F:ATP-dependent DNA damage sensor activity"/>
    <property type="evidence" value="ECO:0007669"/>
    <property type="project" value="InterPro"/>
</dbReference>
<dbReference type="NCBIfam" id="NF003810">
    <property type="entry name" value="PRK05399.1"/>
    <property type="match status" value="1"/>
</dbReference>
<dbReference type="InterPro" id="IPR007695">
    <property type="entry name" value="DNA_mismatch_repair_MutS-lik_N"/>
</dbReference>
<dbReference type="InterPro" id="IPR007860">
    <property type="entry name" value="DNA_mmatch_repair_MutS_con_dom"/>
</dbReference>
<evidence type="ECO:0000256" key="4">
    <source>
        <dbReference type="ARBA" id="ARBA00022763"/>
    </source>
</evidence>
<comment type="function">
    <text evidence="8 9">This protein is involved in the repair of mismatches in DNA. It is possible that it carries out the mismatch recognition step. This protein has a weak ATPase activity.</text>
</comment>
<dbReference type="InterPro" id="IPR005748">
    <property type="entry name" value="DNA_mismatch_repair_MutS"/>
</dbReference>
<dbReference type="PANTHER" id="PTHR11361:SF34">
    <property type="entry name" value="DNA MISMATCH REPAIR PROTEIN MSH1, MITOCHONDRIAL"/>
    <property type="match status" value="1"/>
</dbReference>
<dbReference type="Pfam" id="PF05188">
    <property type="entry name" value="MutS_II"/>
    <property type="match status" value="1"/>
</dbReference>
<accession>A0A0C1QVD7</accession>
<dbReference type="GO" id="GO:0005524">
    <property type="term" value="F:ATP binding"/>
    <property type="evidence" value="ECO:0007669"/>
    <property type="project" value="UniProtKB-UniRule"/>
</dbReference>
<protein>
    <recommendedName>
        <fullName evidence="2 9">DNA mismatch repair protein MutS</fullName>
    </recommendedName>
</protein>
<dbReference type="Gene3D" id="1.10.1420.10">
    <property type="match status" value="2"/>
</dbReference>
<dbReference type="AlphaFoldDB" id="A0A0C1QVD7"/>
<dbReference type="InterPro" id="IPR045076">
    <property type="entry name" value="MutS"/>
</dbReference>
<dbReference type="InterPro" id="IPR007696">
    <property type="entry name" value="DNA_mismatch_repair_MutS_core"/>
</dbReference>
<dbReference type="Gene3D" id="3.30.420.110">
    <property type="entry name" value="MutS, connector domain"/>
    <property type="match status" value="1"/>
</dbReference>
<evidence type="ECO:0000256" key="7">
    <source>
        <dbReference type="ARBA" id="ARBA00023204"/>
    </source>
</evidence>
<dbReference type="Pfam" id="PF01624">
    <property type="entry name" value="MutS_I"/>
    <property type="match status" value="1"/>
</dbReference>
<dbReference type="RefSeq" id="WP_039644412.1">
    <property type="nucleotide sequence ID" value="NZ_JXBL01000001.1"/>
</dbReference>
<dbReference type="SUPFAM" id="SSF48334">
    <property type="entry name" value="DNA repair protein MutS, domain III"/>
    <property type="match status" value="1"/>
</dbReference>
<dbReference type="Pfam" id="PF05190">
    <property type="entry name" value="MutS_IV"/>
    <property type="match status" value="1"/>
</dbReference>
<dbReference type="InterPro" id="IPR027417">
    <property type="entry name" value="P-loop_NTPase"/>
</dbReference>
<keyword evidence="6 9" id="KW-0238">DNA-binding</keyword>
<organism evidence="12 13">
    <name type="scientific">Geobacter soli</name>
    <dbReference type="NCBI Taxonomy" id="1510391"/>
    <lineage>
        <taxon>Bacteria</taxon>
        <taxon>Pseudomonadati</taxon>
        <taxon>Thermodesulfobacteriota</taxon>
        <taxon>Desulfuromonadia</taxon>
        <taxon>Geobacterales</taxon>
        <taxon>Geobacteraceae</taxon>
        <taxon>Geobacter</taxon>
    </lineage>
</organism>
<dbReference type="SMART" id="SM00533">
    <property type="entry name" value="MUTSd"/>
    <property type="match status" value="1"/>
</dbReference>
<feature type="domain" description="DNA mismatch repair proteins mutS family" evidence="11">
    <location>
        <begin position="695"/>
        <end position="711"/>
    </location>
</feature>
<name>A0A0C1QVD7_9BACT</name>
<dbReference type="FunFam" id="3.40.1170.10:FF:000001">
    <property type="entry name" value="DNA mismatch repair protein MutS"/>
    <property type="match status" value="1"/>
</dbReference>
<gene>
    <name evidence="9" type="primary">mutS</name>
    <name evidence="12" type="ORF">SE37_05545</name>
</gene>
<feature type="binding site" evidence="9">
    <location>
        <begin position="621"/>
        <end position="628"/>
    </location>
    <ligand>
        <name>ATP</name>
        <dbReference type="ChEBI" id="CHEBI:30616"/>
    </ligand>
</feature>
<dbReference type="FunFam" id="1.10.1420.10:FF:000007">
    <property type="entry name" value="DNA mismatch repair protein MutS"/>
    <property type="match status" value="1"/>
</dbReference>
<dbReference type="InterPro" id="IPR000432">
    <property type="entry name" value="DNA_mismatch_repair_MutS_C"/>
</dbReference>
<dbReference type="SUPFAM" id="SSF55271">
    <property type="entry name" value="DNA repair protein MutS, domain I"/>
    <property type="match status" value="1"/>
</dbReference>
<dbReference type="Pfam" id="PF05192">
    <property type="entry name" value="MutS_III"/>
    <property type="match status" value="1"/>
</dbReference>
<reference evidence="12 13" key="1">
    <citation type="submission" date="2015-01" db="EMBL/GenBank/DDBJ databases">
        <title>Genome sequence of the anaerobic bacterium Geobacter soli GSS01, a dissimilatory Fe(III) reducer from soil.</title>
        <authorList>
            <person name="Yang G."/>
            <person name="Zhou S."/>
        </authorList>
    </citation>
    <scope>NUCLEOTIDE SEQUENCE [LARGE SCALE GENOMIC DNA]</scope>
    <source>
        <strain evidence="12 13">GSS01</strain>
    </source>
</reference>
<evidence type="ECO:0000256" key="9">
    <source>
        <dbReference type="HAMAP-Rule" id="MF_00096"/>
    </source>
</evidence>
<dbReference type="GO" id="GO:0006298">
    <property type="term" value="P:mismatch repair"/>
    <property type="evidence" value="ECO:0007669"/>
    <property type="project" value="UniProtKB-UniRule"/>
</dbReference>
<evidence type="ECO:0000256" key="3">
    <source>
        <dbReference type="ARBA" id="ARBA00022741"/>
    </source>
</evidence>
<dbReference type="CDD" id="cd03284">
    <property type="entry name" value="ABC_MutS1"/>
    <property type="match status" value="1"/>
</dbReference>
<proteinExistence type="inferred from homology"/>